<comment type="caution">
    <text evidence="2">The sequence shown here is derived from an EMBL/GenBank/DDBJ whole genome shotgun (WGS) entry which is preliminary data.</text>
</comment>
<protein>
    <submittedName>
        <fullName evidence="2">DUF11 domain-containing protein</fullName>
    </submittedName>
</protein>
<proteinExistence type="predicted"/>
<name>A0A2K3V2F8_9DEIO</name>
<feature type="signal peptide" evidence="1">
    <location>
        <begin position="1"/>
        <end position="20"/>
    </location>
</feature>
<dbReference type="OrthoDB" id="28717at2"/>
<keyword evidence="3" id="KW-1185">Reference proteome</keyword>
<dbReference type="RefSeq" id="WP_103313411.1">
    <property type="nucleotide sequence ID" value="NZ_PPPD01000001.1"/>
</dbReference>
<evidence type="ECO:0000256" key="1">
    <source>
        <dbReference type="SAM" id="SignalP"/>
    </source>
</evidence>
<sequence length="1591" mass="166823">MKRMTTALTALLAVGAWAQAQQVSSDLPITSVGQELLWSVGDQELNLEVPLAGRVRLELYSPRFDPDDYRSAASYGDERYVPGQTVTTTFTLRAADGQVLLTRSYSSGAQDWDTLLDQELPAGRYRLTAVTQGYAKNTFAVRLAGVSAVLSADTLSVNIHSREWVPALQISSDGSAHALRMYDGDGPLELEARLRDGQGRLYPLQVSADLDQIDLPLPARAGQYTLELRQPAGAVQFSNTVGFRLTHAGQITPITLSRVDQTGLLRVAAELLLPGGAQPTGADVLAGPVPLHVDGQLAQRVPAGRYALTAAPVAGAEVTVTPAVEVPQGGRAEARVQVRPQLALTLQADRQEVCLGDAVTLSLRADTAFAGELPFALRLLAPGLSLDGPDAAQGSLKAGQPGELRVTGTARQAGPLTIRAELGPWGQSQTLNLSVRPDTTSLRLERAPVPAARVGDETTVAVSVTNTAAQPVPFVLRDVPGAGLQALESPELSGTLAPGERRTLSYRARVLQAGSLQMEAALVSEGCAATQTARAEVLATAQEALPVPQPPVEPAPAAPAPAQRRLSTVSLPFDAPGQARELVVAQTLPEGALLQPGSSRLDGRPIPDPLRGPSGRWYWTLPQPALQAKSTIRGVISYDLLHTAALGELSAPALLARFGGERSEVLEGRVDASDLASATPLLAEGRTENAGAIKQPLAGSLIRVRDRISVVVEQPQGQSSPLSVNGQPVGEEQVGELTEDGVRGLTRRVYVGVPLRPGPNTLQVGADTVSVNLAGATSQIRVTPEQLVADGSTPLRLRVRTLDAFGNSSAQNVLTLRSSLEIRSPDAQPAESGQQLRLQDGEGVLELQPQGSPTTLRLDILNGARVETHTFEVRPSAARVGVGVISATLGLDGSLGADDLSVQARASYEGPLAGGKLYVAADKDGLPTDRDTLRRFAAAGDSSAEDVPLQGIDPVALTYDHPSFRADYRRAALPIEVLPVGEQLTALSVRSKASAQRPGTQVSGFAALVPESQITGLRLRPEGTRLLRLPSGGIEDGSESLTLLTLEAGTGKELRQTMLVRNVDYLLDGRTGIITLARALERVDADLHDQVVVASYRLSSSLAGRRLAFGAQVKHSGGQYSVGAAVVSLDDTVTYGARAAYDDGSLRADGLLAYSGGLQASADFGARFGEAASVSARVRYQDAAYHGLAPFTPGLNFGAESTVRLNSRLSAVAQAEYHDTGSGQAHVQGGSVSARAEYRAAPFTAGAGLKYAFGEQSGLGAVVSAGYHKKPLDIDVVHTQPLGGTLDPTTSVSAKYALDEHLSLGLSDQINWRTGQTAALTLESQLGDTNYALAYDLPGSGGQGNRARFGVSTSLPLGERLNAGLRGSASYDLKAAQAEFGAGVDLRYKTDRLTATSGTDLTLNDRGFGVVLRGGVSGALSDQLTLSADGLLEFGAGKQGARAALGYAYRGRTLSSLGTVRYAAGSLGGSQPELSSNFAAEYRQANWAVRAGLDTRTLLNDPGSFTLQAAVGGTYYVTDYFGIGAWGRMISQPSTRRSQAGLGLEASLRALPGAWITAGYNPLGFSGLGNTYTKQGAYLRLDLTLDEQGSK</sequence>
<evidence type="ECO:0000313" key="2">
    <source>
        <dbReference type="EMBL" id="PNY82980.1"/>
    </source>
</evidence>
<reference evidence="2 3" key="1">
    <citation type="submission" date="2018-01" db="EMBL/GenBank/DDBJ databases">
        <title>Deinococcus koreensis sp. nov., a radiation-resistant bacterium isolated from river water.</title>
        <authorList>
            <person name="Choi A."/>
        </authorList>
    </citation>
    <scope>NUCLEOTIDE SEQUENCE [LARGE SCALE GENOMIC DNA]</scope>
    <source>
        <strain evidence="2 3">SJW1-2</strain>
    </source>
</reference>
<gene>
    <name evidence="2" type="ORF">CVO96_09920</name>
</gene>
<accession>A0A2K3V2F8</accession>
<organism evidence="2 3">
    <name type="scientific">Deinococcus koreensis</name>
    <dbReference type="NCBI Taxonomy" id="2054903"/>
    <lineage>
        <taxon>Bacteria</taxon>
        <taxon>Thermotogati</taxon>
        <taxon>Deinococcota</taxon>
        <taxon>Deinococci</taxon>
        <taxon>Deinococcales</taxon>
        <taxon>Deinococcaceae</taxon>
        <taxon>Deinococcus</taxon>
    </lineage>
</organism>
<dbReference type="EMBL" id="PPPD01000001">
    <property type="protein sequence ID" value="PNY82980.1"/>
    <property type="molecule type" value="Genomic_DNA"/>
</dbReference>
<feature type="chain" id="PRO_5014456893" evidence="1">
    <location>
        <begin position="21"/>
        <end position="1591"/>
    </location>
</feature>
<keyword evidence="1" id="KW-0732">Signal</keyword>
<dbReference type="Proteomes" id="UP000236379">
    <property type="component" value="Unassembled WGS sequence"/>
</dbReference>
<evidence type="ECO:0000313" key="3">
    <source>
        <dbReference type="Proteomes" id="UP000236379"/>
    </source>
</evidence>